<protein>
    <submittedName>
        <fullName evidence="2">Uncharacterized protein</fullName>
    </submittedName>
</protein>
<sequence length="323" mass="36736">PALAGQKADESPAIDKPCEQSTKPPDEVAVKEEPTIYEIQQRSAKHARVYGDRDLLARQSKEGMMKLGGRGNQASEMWPKSDEARMNRLNGKLAMGYNALWNFAQADPFHIQGAPKYAGQPSAHVTMLPRHQDEKFSKVSFPVFVQRKVGSSTLGWEYCGEYAELEDDIAGITTAASVGRECKAFVLSDIKHSLSRPGGKWHGIIARYREKIIDLCIFKPNDRATLSAKDLGLNDFPKPKLTQVEFAEKLVEWDDFYESHQIVFKHYDNTVYDFVKDGKTTKNKYNKRRKVGEPCAKASDWYAIHDQQVESYKKETKKKRKRT</sequence>
<dbReference type="EMBL" id="AGNL01045177">
    <property type="protein sequence ID" value="EJK49051.1"/>
    <property type="molecule type" value="Genomic_DNA"/>
</dbReference>
<evidence type="ECO:0000313" key="3">
    <source>
        <dbReference type="Proteomes" id="UP000266841"/>
    </source>
</evidence>
<evidence type="ECO:0000313" key="2">
    <source>
        <dbReference type="EMBL" id="EJK49051.1"/>
    </source>
</evidence>
<dbReference type="Proteomes" id="UP000266841">
    <property type="component" value="Unassembled WGS sequence"/>
</dbReference>
<feature type="non-terminal residue" evidence="2">
    <location>
        <position position="1"/>
    </location>
</feature>
<keyword evidence="3" id="KW-1185">Reference proteome</keyword>
<feature type="region of interest" description="Disordered" evidence="1">
    <location>
        <begin position="1"/>
        <end position="33"/>
    </location>
</feature>
<dbReference type="AlphaFoldDB" id="K0RJJ2"/>
<gene>
    <name evidence="2" type="ORF">THAOC_32111</name>
</gene>
<evidence type="ECO:0000256" key="1">
    <source>
        <dbReference type="SAM" id="MobiDB-lite"/>
    </source>
</evidence>
<feature type="compositionally biased region" description="Basic and acidic residues" evidence="1">
    <location>
        <begin position="24"/>
        <end position="33"/>
    </location>
</feature>
<organism evidence="2 3">
    <name type="scientific">Thalassiosira oceanica</name>
    <name type="common">Marine diatom</name>
    <dbReference type="NCBI Taxonomy" id="159749"/>
    <lineage>
        <taxon>Eukaryota</taxon>
        <taxon>Sar</taxon>
        <taxon>Stramenopiles</taxon>
        <taxon>Ochrophyta</taxon>
        <taxon>Bacillariophyta</taxon>
        <taxon>Coscinodiscophyceae</taxon>
        <taxon>Thalassiosirophycidae</taxon>
        <taxon>Thalassiosirales</taxon>
        <taxon>Thalassiosiraceae</taxon>
        <taxon>Thalassiosira</taxon>
    </lineage>
</organism>
<accession>K0RJJ2</accession>
<proteinExistence type="predicted"/>
<comment type="caution">
    <text evidence="2">The sequence shown here is derived from an EMBL/GenBank/DDBJ whole genome shotgun (WGS) entry which is preliminary data.</text>
</comment>
<reference evidence="2 3" key="1">
    <citation type="journal article" date="2012" name="Genome Biol.">
        <title>Genome and low-iron response of an oceanic diatom adapted to chronic iron limitation.</title>
        <authorList>
            <person name="Lommer M."/>
            <person name="Specht M."/>
            <person name="Roy A.S."/>
            <person name="Kraemer L."/>
            <person name="Andreson R."/>
            <person name="Gutowska M.A."/>
            <person name="Wolf J."/>
            <person name="Bergner S.V."/>
            <person name="Schilhabel M.B."/>
            <person name="Klostermeier U.C."/>
            <person name="Beiko R.G."/>
            <person name="Rosenstiel P."/>
            <person name="Hippler M."/>
            <person name="Laroche J."/>
        </authorList>
    </citation>
    <scope>NUCLEOTIDE SEQUENCE [LARGE SCALE GENOMIC DNA]</scope>
    <source>
        <strain evidence="2 3">CCMP1005</strain>
    </source>
</reference>
<name>K0RJJ2_THAOC</name>